<gene>
    <name evidence="1" type="ORF">ERS672216_01864</name>
</gene>
<protein>
    <submittedName>
        <fullName evidence="1">Uncharacterized protein</fullName>
    </submittedName>
</protein>
<proteinExistence type="predicted"/>
<keyword evidence="2" id="KW-1185">Reference proteome</keyword>
<sequence length="95" mass="11318">MITSFFVNQIVKFVKMFCLDLEKVIKFSFLKPNKTDKCKLTNLIKLDKYTQQYTLNLKEFTSFVLDILNNIINYILVNSFKAHFNFISNKRAYLC</sequence>
<dbReference type="AlphaFoldDB" id="A0A128ELJ9"/>
<dbReference type="EMBL" id="FIZP01000018">
    <property type="protein sequence ID" value="CZE49322.1"/>
    <property type="molecule type" value="Genomic_DNA"/>
</dbReference>
<reference evidence="1 2" key="1">
    <citation type="submission" date="2016-02" db="EMBL/GenBank/DDBJ databases">
        <authorList>
            <consortium name="Pathogen Informatics"/>
        </authorList>
    </citation>
    <scope>NUCLEOTIDE SEQUENCE [LARGE SCALE GENOMIC DNA]</scope>
    <source>
        <strain evidence="1 2">RC20</strain>
    </source>
</reference>
<name>A0A128ELJ9_9BACT</name>
<evidence type="ECO:0000313" key="1">
    <source>
        <dbReference type="EMBL" id="CZE49322.1"/>
    </source>
</evidence>
<organism evidence="1 2">
    <name type="scientific">Campylobacter geochelonis</name>
    <dbReference type="NCBI Taxonomy" id="1780362"/>
    <lineage>
        <taxon>Bacteria</taxon>
        <taxon>Pseudomonadati</taxon>
        <taxon>Campylobacterota</taxon>
        <taxon>Epsilonproteobacteria</taxon>
        <taxon>Campylobacterales</taxon>
        <taxon>Campylobacteraceae</taxon>
        <taxon>Campylobacter</taxon>
    </lineage>
</organism>
<dbReference type="Proteomes" id="UP000069632">
    <property type="component" value="Unassembled WGS sequence"/>
</dbReference>
<accession>A0A128ELJ9</accession>
<evidence type="ECO:0000313" key="2">
    <source>
        <dbReference type="Proteomes" id="UP000069632"/>
    </source>
</evidence>